<organism evidence="3 4">
    <name type="scientific">Dactylonectria macrodidyma</name>
    <dbReference type="NCBI Taxonomy" id="307937"/>
    <lineage>
        <taxon>Eukaryota</taxon>
        <taxon>Fungi</taxon>
        <taxon>Dikarya</taxon>
        <taxon>Ascomycota</taxon>
        <taxon>Pezizomycotina</taxon>
        <taxon>Sordariomycetes</taxon>
        <taxon>Hypocreomycetidae</taxon>
        <taxon>Hypocreales</taxon>
        <taxon>Nectriaceae</taxon>
        <taxon>Dactylonectria</taxon>
    </lineage>
</organism>
<accession>A0A9P9EYG2</accession>
<dbReference type="Gene3D" id="3.20.20.190">
    <property type="entry name" value="Phosphatidylinositol (PI) phosphodiesterase"/>
    <property type="match status" value="1"/>
</dbReference>
<gene>
    <name evidence="3" type="ORF">EDB81DRAFT_793362</name>
</gene>
<dbReference type="InterPro" id="IPR030395">
    <property type="entry name" value="GP_PDE_dom"/>
</dbReference>
<dbReference type="GO" id="GO:0006629">
    <property type="term" value="P:lipid metabolic process"/>
    <property type="evidence" value="ECO:0007669"/>
    <property type="project" value="InterPro"/>
</dbReference>
<reference evidence="3" key="1">
    <citation type="journal article" date="2021" name="Nat. Commun.">
        <title>Genetic determinants of endophytism in the Arabidopsis root mycobiome.</title>
        <authorList>
            <person name="Mesny F."/>
            <person name="Miyauchi S."/>
            <person name="Thiergart T."/>
            <person name="Pickel B."/>
            <person name="Atanasova L."/>
            <person name="Karlsson M."/>
            <person name="Huettel B."/>
            <person name="Barry K.W."/>
            <person name="Haridas S."/>
            <person name="Chen C."/>
            <person name="Bauer D."/>
            <person name="Andreopoulos W."/>
            <person name="Pangilinan J."/>
            <person name="LaButti K."/>
            <person name="Riley R."/>
            <person name="Lipzen A."/>
            <person name="Clum A."/>
            <person name="Drula E."/>
            <person name="Henrissat B."/>
            <person name="Kohler A."/>
            <person name="Grigoriev I.V."/>
            <person name="Martin F.M."/>
            <person name="Hacquard S."/>
        </authorList>
    </citation>
    <scope>NUCLEOTIDE SEQUENCE</scope>
    <source>
        <strain evidence="3">MPI-CAGE-AT-0147</strain>
    </source>
</reference>
<keyword evidence="4" id="KW-1185">Reference proteome</keyword>
<dbReference type="PROSITE" id="PS51704">
    <property type="entry name" value="GP_PDE"/>
    <property type="match status" value="1"/>
</dbReference>
<dbReference type="CDD" id="cd08570">
    <property type="entry name" value="GDPD_YPL206cp_fungi"/>
    <property type="match status" value="1"/>
</dbReference>
<dbReference type="Proteomes" id="UP000738349">
    <property type="component" value="Unassembled WGS sequence"/>
</dbReference>
<dbReference type="PANTHER" id="PTHR43805">
    <property type="entry name" value="GLYCEROPHOSPHORYL DIESTER PHOSPHODIESTERASE"/>
    <property type="match status" value="1"/>
</dbReference>
<protein>
    <submittedName>
        <fullName evidence="3">PLC-like phosphodiesterase</fullName>
    </submittedName>
</protein>
<dbReference type="GO" id="GO:0008081">
    <property type="term" value="F:phosphoric diester hydrolase activity"/>
    <property type="evidence" value="ECO:0007669"/>
    <property type="project" value="InterPro"/>
</dbReference>
<dbReference type="InterPro" id="IPR017946">
    <property type="entry name" value="PLC-like_Pdiesterase_TIM-brl"/>
</dbReference>
<evidence type="ECO:0000259" key="2">
    <source>
        <dbReference type="PROSITE" id="PS51704"/>
    </source>
</evidence>
<dbReference type="OrthoDB" id="1058301at2759"/>
<dbReference type="Pfam" id="PF03009">
    <property type="entry name" value="GDPD"/>
    <property type="match status" value="1"/>
</dbReference>
<comment type="caution">
    <text evidence="3">The sequence shown here is derived from an EMBL/GenBank/DDBJ whole genome shotgun (WGS) entry which is preliminary data.</text>
</comment>
<evidence type="ECO:0000313" key="3">
    <source>
        <dbReference type="EMBL" id="KAH7148797.1"/>
    </source>
</evidence>
<feature type="region of interest" description="Disordered" evidence="1">
    <location>
        <begin position="43"/>
        <end position="62"/>
    </location>
</feature>
<feature type="domain" description="GP-PDE" evidence="2">
    <location>
        <begin position="105"/>
        <end position="344"/>
    </location>
</feature>
<dbReference type="AlphaFoldDB" id="A0A9P9EYG2"/>
<dbReference type="PANTHER" id="PTHR43805:SF1">
    <property type="entry name" value="GP-PDE DOMAIN-CONTAINING PROTEIN"/>
    <property type="match status" value="1"/>
</dbReference>
<name>A0A9P9EYG2_9HYPO</name>
<dbReference type="SUPFAM" id="SSF51695">
    <property type="entry name" value="PLC-like phosphodiesterases"/>
    <property type="match status" value="1"/>
</dbReference>
<proteinExistence type="predicted"/>
<dbReference type="EMBL" id="JAGMUV010000007">
    <property type="protein sequence ID" value="KAH7148797.1"/>
    <property type="molecule type" value="Genomic_DNA"/>
</dbReference>
<evidence type="ECO:0000313" key="4">
    <source>
        <dbReference type="Proteomes" id="UP000738349"/>
    </source>
</evidence>
<sequence length="443" mass="49749">MPCSVKPLLDWTLRSWIHRLSARDIRTTTAALAFASTATFTSSSTVASPVTPAPPNTTHTPVRPQTVNAMAVETTPLMAHAEGDIPRAPWATALASPRDPSRRLPQAIAHRGAKVSWPENTMAAFRSAVEVGAHAIETDVHLAADGVVILSHDPSLKRCYGVDKKVAECNWEYLKTLRTVREPKEPLPRFKDLLEWLASPGLEKIWIVLDIKMDDDPEELVGAIARTLEEAPGPVPWDQRIVLGCWNASFLKASRRLLPTHPLAHISTSLLYSHYFLGVPNLGFNLHHKALLGFPGSLFLREIQRSDRLLMAWTVNEPRWMEWCIRKNLLRPRKDRPKTLEDEGEDEGEDESESDAIAPALIDGVITDDPKLYLDVCERFEDELDGKRVRPPRGLIGWVKDGLTATWTSVRFQVLVMGFYLVRRAQGRFDFLDDRKSLEARAS</sequence>
<evidence type="ECO:0000256" key="1">
    <source>
        <dbReference type="SAM" id="MobiDB-lite"/>
    </source>
</evidence>